<dbReference type="RefSeq" id="WP_033061892.1">
    <property type="nucleotide sequence ID" value="NZ_AZQQ01000109.1"/>
</dbReference>
<name>A0A059KTV5_9PSED</name>
<evidence type="ECO:0000313" key="1">
    <source>
        <dbReference type="EMBL" id="KDD65523.1"/>
    </source>
</evidence>
<gene>
    <name evidence="1" type="ORF">V466_29860</name>
</gene>
<evidence type="ECO:0000313" key="2">
    <source>
        <dbReference type="Proteomes" id="UP000026739"/>
    </source>
</evidence>
<dbReference type="eggNOG" id="ENOG5032VVH">
    <property type="taxonomic scope" value="Bacteria"/>
</dbReference>
<dbReference type="EMBL" id="AZQQ01000109">
    <property type="protein sequence ID" value="KDD65523.1"/>
    <property type="molecule type" value="Genomic_DNA"/>
</dbReference>
<dbReference type="AlphaFoldDB" id="A0A059KTV5"/>
<reference evidence="1 2" key="1">
    <citation type="submission" date="2013-12" db="EMBL/GenBank/DDBJ databases">
        <authorList>
            <person name="Formusa P.A."/>
            <person name="Habash M."/>
            <person name="Lee H."/>
            <person name="Trevors J.T."/>
        </authorList>
    </citation>
    <scope>NUCLEOTIDE SEQUENCE [LARGE SCALE GENOMIC DNA]</scope>
    <source>
        <strain evidence="1 2">PD30</strain>
    </source>
</reference>
<comment type="caution">
    <text evidence="1">The sequence shown here is derived from an EMBL/GenBank/DDBJ whole genome shotgun (WGS) entry which is preliminary data.</text>
</comment>
<dbReference type="Proteomes" id="UP000026739">
    <property type="component" value="Unassembled WGS sequence"/>
</dbReference>
<dbReference type="InterPro" id="IPR021223">
    <property type="entry name" value="AbiGi"/>
</dbReference>
<proteinExistence type="predicted"/>
<dbReference type="Pfam" id="PF10899">
    <property type="entry name" value="AbiGi"/>
    <property type="match status" value="1"/>
</dbReference>
<sequence>MLPRSVSLFHFTKNMEILKAVLKDGFWPRYCLEDVQWQGRAQNEFIAFPMVCFCDIPMSRIAEHVDFYGSFGIGLTKEWGAKNNLNPVFYFAGDNPLHGAIKSLTAVVAGLEEAEKKESYKNVRYILAHSKPTKGRMIVSGAPVLKDFYQESEWRYVPQHEKIEDYLSLKEYQSEEKVYESNQKTDNLCRLKFLPSDVKYIFVPTDSEIPSIMNFIQIELDYFPSADLKLLMSRVTSLESVSFDM</sequence>
<organism evidence="1 2">
    <name type="scientific">Pseudomonas mandelii PD30</name>
    <dbReference type="NCBI Taxonomy" id="1419583"/>
    <lineage>
        <taxon>Bacteria</taxon>
        <taxon>Pseudomonadati</taxon>
        <taxon>Pseudomonadota</taxon>
        <taxon>Gammaproteobacteria</taxon>
        <taxon>Pseudomonadales</taxon>
        <taxon>Pseudomonadaceae</taxon>
        <taxon>Pseudomonas</taxon>
    </lineage>
</organism>
<accession>A0A059KTV5</accession>
<protein>
    <submittedName>
        <fullName evidence="1">Uncharacterized protein</fullName>
    </submittedName>
</protein>